<dbReference type="EMBL" id="MT141853">
    <property type="protein sequence ID" value="QJA71187.1"/>
    <property type="molecule type" value="Genomic_DNA"/>
</dbReference>
<gene>
    <name evidence="1" type="ORF">MM415A03341_0005</name>
</gene>
<dbReference type="AlphaFoldDB" id="A0A6M3JQV4"/>
<name>A0A6M3JQV4_9ZZZZ</name>
<proteinExistence type="predicted"/>
<protein>
    <submittedName>
        <fullName evidence="1">Uncharacterized protein</fullName>
    </submittedName>
</protein>
<evidence type="ECO:0000313" key="1">
    <source>
        <dbReference type="EMBL" id="QJA71187.1"/>
    </source>
</evidence>
<reference evidence="1" key="1">
    <citation type="submission" date="2020-03" db="EMBL/GenBank/DDBJ databases">
        <title>The deep terrestrial virosphere.</title>
        <authorList>
            <person name="Holmfeldt K."/>
            <person name="Nilsson E."/>
            <person name="Simone D."/>
            <person name="Lopez-Fernandez M."/>
            <person name="Wu X."/>
            <person name="de Brujin I."/>
            <person name="Lundin D."/>
            <person name="Andersson A."/>
            <person name="Bertilsson S."/>
            <person name="Dopson M."/>
        </authorList>
    </citation>
    <scope>NUCLEOTIDE SEQUENCE</scope>
    <source>
        <strain evidence="1">MM415A03341</strain>
    </source>
</reference>
<sequence length="128" mass="15225">MISMIDKIYKLKLEDGDIVVFKYKGILTEKSCENIKNYMMIVCNKLGIKVRAIVLEDNLRLEIVRDYRKPLHEAFVKWAMEVGINFEHNKYWDPWYECWKKGYDQGRADQNIINVASPIIINSHKKQE</sequence>
<organism evidence="1">
    <name type="scientific">viral metagenome</name>
    <dbReference type="NCBI Taxonomy" id="1070528"/>
    <lineage>
        <taxon>unclassified sequences</taxon>
        <taxon>metagenomes</taxon>
        <taxon>organismal metagenomes</taxon>
    </lineage>
</organism>
<accession>A0A6M3JQV4</accession>